<proteinExistence type="inferred from homology"/>
<gene>
    <name evidence="3" type="ORF">FHS74_001012</name>
</gene>
<reference evidence="3 4" key="1">
    <citation type="submission" date="2020-08" db="EMBL/GenBank/DDBJ databases">
        <title>Genomic Encyclopedia of Type Strains, Phase IV (KMG-IV): sequencing the most valuable type-strain genomes for metagenomic binning, comparative biology and taxonomic classification.</title>
        <authorList>
            <person name="Goeker M."/>
        </authorList>
    </citation>
    <scope>NUCLEOTIDE SEQUENCE [LARGE SCALE GENOMIC DNA]</scope>
    <source>
        <strain evidence="3 4">DSM 22198</strain>
    </source>
</reference>
<dbReference type="EMBL" id="JACIIZ010000002">
    <property type="protein sequence ID" value="MBB6250471.1"/>
    <property type="molecule type" value="Genomic_DNA"/>
</dbReference>
<dbReference type="AlphaFoldDB" id="A0A7X0ECZ0"/>
<comment type="similarity">
    <text evidence="1">Belongs to the AHA1 family.</text>
</comment>
<evidence type="ECO:0000259" key="2">
    <source>
        <dbReference type="Pfam" id="PF08327"/>
    </source>
</evidence>
<protein>
    <submittedName>
        <fullName evidence="3">Uncharacterized protein YndB with AHSA1/START domain</fullName>
    </submittedName>
</protein>
<dbReference type="InterPro" id="IPR013538">
    <property type="entry name" value="ASHA1/2-like_C"/>
</dbReference>
<dbReference type="RefSeq" id="WP_184798038.1">
    <property type="nucleotide sequence ID" value="NZ_JACIIZ010000002.1"/>
</dbReference>
<comment type="caution">
    <text evidence="3">The sequence shown here is derived from an EMBL/GenBank/DDBJ whole genome shotgun (WGS) entry which is preliminary data.</text>
</comment>
<dbReference type="SUPFAM" id="SSF55961">
    <property type="entry name" value="Bet v1-like"/>
    <property type="match status" value="2"/>
</dbReference>
<keyword evidence="4" id="KW-1185">Reference proteome</keyword>
<dbReference type="Proteomes" id="UP000539175">
    <property type="component" value="Unassembled WGS sequence"/>
</dbReference>
<name>A0A7X0ECZ0_9PROT</name>
<evidence type="ECO:0000256" key="1">
    <source>
        <dbReference type="ARBA" id="ARBA00006817"/>
    </source>
</evidence>
<dbReference type="CDD" id="cd07814">
    <property type="entry name" value="SRPBCC_CalC_Aha1-like"/>
    <property type="match status" value="1"/>
</dbReference>
<feature type="domain" description="Activator of Hsp90 ATPase homologue 1/2-like C-terminal" evidence="2">
    <location>
        <begin position="192"/>
        <end position="327"/>
    </location>
</feature>
<dbReference type="CDD" id="cd08900">
    <property type="entry name" value="SRPBCC_CalC_Aha1-like_7"/>
    <property type="match status" value="1"/>
</dbReference>
<feature type="domain" description="Activator of Hsp90 ATPase homologue 1/2-like C-terminal" evidence="2">
    <location>
        <begin position="28"/>
        <end position="159"/>
    </location>
</feature>
<sequence length="331" mass="36069">MTQATPPAADLPLRPDPVRISRTIPALRETVFKAWSTAEHVKHWFAPEHFTVPAATVDMRVGGAFEVCMRAPDGTDHWTRGSFAEVSPVDRLVLDLRVDGDDGRVLFTAWTEVTFADAVGGTRLDVVQTYTLYDPAMVAAIGGAPLGWSQTLDKLAAEVARMDGRGEDGKAPGAPGTRSVVHAIFTLERTYDAPAARVFRALSDLEAKSKWFGGGDDWVPLERSMDFRVGGKERARGRWTGGSHGNTTTTFDALYLDIVPDERIVYSYEMHIDARKISISLATMELTPAGVGRTRLKVTEQGAFLDGYDDAGSREHGTGFLLDQLGKSLAD</sequence>
<dbReference type="Pfam" id="PF08327">
    <property type="entry name" value="AHSA1"/>
    <property type="match status" value="2"/>
</dbReference>
<dbReference type="InterPro" id="IPR023393">
    <property type="entry name" value="START-like_dom_sf"/>
</dbReference>
<evidence type="ECO:0000313" key="3">
    <source>
        <dbReference type="EMBL" id="MBB6250471.1"/>
    </source>
</evidence>
<accession>A0A7X0ECZ0</accession>
<organism evidence="3 4">
    <name type="scientific">Nitrospirillum iridis</name>
    <dbReference type="NCBI Taxonomy" id="765888"/>
    <lineage>
        <taxon>Bacteria</taxon>
        <taxon>Pseudomonadati</taxon>
        <taxon>Pseudomonadota</taxon>
        <taxon>Alphaproteobacteria</taxon>
        <taxon>Rhodospirillales</taxon>
        <taxon>Azospirillaceae</taxon>
        <taxon>Nitrospirillum</taxon>
    </lineage>
</organism>
<evidence type="ECO:0000313" key="4">
    <source>
        <dbReference type="Proteomes" id="UP000539175"/>
    </source>
</evidence>
<dbReference type="Gene3D" id="3.30.530.20">
    <property type="match status" value="2"/>
</dbReference>